<dbReference type="PANTHER" id="PTHR42852">
    <property type="entry name" value="THIOL:DISULFIDE INTERCHANGE PROTEIN DSBE"/>
    <property type="match status" value="1"/>
</dbReference>
<dbReference type="CDD" id="cd02966">
    <property type="entry name" value="TlpA_like_family"/>
    <property type="match status" value="1"/>
</dbReference>
<name>A0A370DM36_9GAMM</name>
<dbReference type="InterPro" id="IPR036249">
    <property type="entry name" value="Thioredoxin-like_sf"/>
</dbReference>
<dbReference type="EMBL" id="QFXC01000002">
    <property type="protein sequence ID" value="RDH85913.1"/>
    <property type="molecule type" value="Genomic_DNA"/>
</dbReference>
<dbReference type="Proteomes" id="UP000254266">
    <property type="component" value="Unassembled WGS sequence"/>
</dbReference>
<reference evidence="3 4" key="1">
    <citation type="journal article" date="2018" name="ISME J.">
        <title>Endosymbiont genomes yield clues of tubeworm success.</title>
        <authorList>
            <person name="Li Y."/>
            <person name="Liles M.R."/>
            <person name="Halanych K.M."/>
        </authorList>
    </citation>
    <scope>NUCLEOTIDE SEQUENCE [LARGE SCALE GENOMIC DNA]</scope>
    <source>
        <strain evidence="3">A1464</strain>
    </source>
</reference>
<dbReference type="Gene3D" id="3.40.30.10">
    <property type="entry name" value="Glutaredoxin"/>
    <property type="match status" value="1"/>
</dbReference>
<comment type="caution">
    <text evidence="3">The sequence shown here is derived from an EMBL/GenBank/DDBJ whole genome shotgun (WGS) entry which is preliminary data.</text>
</comment>
<dbReference type="GO" id="GO:0016209">
    <property type="term" value="F:antioxidant activity"/>
    <property type="evidence" value="ECO:0007669"/>
    <property type="project" value="InterPro"/>
</dbReference>
<keyword evidence="4" id="KW-1185">Reference proteome</keyword>
<gene>
    <name evidence="3" type="ORF">DIZ80_00100</name>
</gene>
<sequence length="421" mass="47067">MNKVVLMGVFVFISLFFQSKISIADELSVPSADDSEILVNTFPADGKYLIIWLPPEYGFRKAHTLFSRSLSESGVEVWQADIIESLFMLRGAEPLRSLDGRFIADVIEYAHKTTGKKIILAGDSYGALAALTGAHQLQKRVNTKADLVGAILFSPYTYAYIPSLGMAPEYMPVISSTNIPLMIYQAKGSGAIGQFDSLLELLQKNDNPVYTKYVPEVMSLFYKEEPSKAMLKQAGPLPRNVVKMLSVLDKHKVPDNAVALSSRSKSGSGIDIYLKEFKGNVKPIAIELADVYGNRVVKKDFKDQITLVNFWATWCGPCVEEIPSLNRLKEKMDGLPFELISINYAEDKDKIARFMKQVNVEYPVLLDNDGDFAKQWKVITYPSTFVIGLDGEIKFGVNAAIEWDSPELIQKMESLMKTRKK</sequence>
<dbReference type="PROSITE" id="PS00194">
    <property type="entry name" value="THIOREDOXIN_1"/>
    <property type="match status" value="1"/>
</dbReference>
<dbReference type="InterPro" id="IPR000866">
    <property type="entry name" value="AhpC/TSA"/>
</dbReference>
<evidence type="ECO:0000313" key="3">
    <source>
        <dbReference type="EMBL" id="RDH85913.1"/>
    </source>
</evidence>
<dbReference type="InterPro" id="IPR029058">
    <property type="entry name" value="AB_hydrolase_fold"/>
</dbReference>
<organism evidence="3 4">
    <name type="scientific">endosymbiont of Galathealinum brachiosum</name>
    <dbReference type="NCBI Taxonomy" id="2200906"/>
    <lineage>
        <taxon>Bacteria</taxon>
        <taxon>Pseudomonadati</taxon>
        <taxon>Pseudomonadota</taxon>
        <taxon>Gammaproteobacteria</taxon>
        <taxon>sulfur-oxidizing symbionts</taxon>
    </lineage>
</organism>
<dbReference type="InterPro" id="IPR013766">
    <property type="entry name" value="Thioredoxin_domain"/>
</dbReference>
<dbReference type="AlphaFoldDB" id="A0A370DM36"/>
<dbReference type="PANTHER" id="PTHR42852:SF13">
    <property type="entry name" value="PROTEIN DIPZ"/>
    <property type="match status" value="1"/>
</dbReference>
<dbReference type="SUPFAM" id="SSF53474">
    <property type="entry name" value="alpha/beta-Hydrolases"/>
    <property type="match status" value="1"/>
</dbReference>
<dbReference type="GO" id="GO:0015036">
    <property type="term" value="F:disulfide oxidoreductase activity"/>
    <property type="evidence" value="ECO:0007669"/>
    <property type="project" value="UniProtKB-ARBA"/>
</dbReference>
<dbReference type="PROSITE" id="PS51352">
    <property type="entry name" value="THIOREDOXIN_2"/>
    <property type="match status" value="1"/>
</dbReference>
<dbReference type="SUPFAM" id="SSF52833">
    <property type="entry name" value="Thioredoxin-like"/>
    <property type="match status" value="1"/>
</dbReference>
<dbReference type="InterPro" id="IPR050553">
    <property type="entry name" value="Thioredoxin_ResA/DsbE_sf"/>
</dbReference>
<keyword evidence="1" id="KW-0676">Redox-active center</keyword>
<accession>A0A370DM36</accession>
<protein>
    <recommendedName>
        <fullName evidence="2">Thioredoxin domain-containing protein</fullName>
    </recommendedName>
</protein>
<evidence type="ECO:0000256" key="1">
    <source>
        <dbReference type="ARBA" id="ARBA00023284"/>
    </source>
</evidence>
<evidence type="ECO:0000313" key="4">
    <source>
        <dbReference type="Proteomes" id="UP000254266"/>
    </source>
</evidence>
<evidence type="ECO:0000259" key="2">
    <source>
        <dbReference type="PROSITE" id="PS51352"/>
    </source>
</evidence>
<dbReference type="Pfam" id="PF00578">
    <property type="entry name" value="AhpC-TSA"/>
    <property type="match status" value="1"/>
</dbReference>
<feature type="domain" description="Thioredoxin" evidence="2">
    <location>
        <begin position="251"/>
        <end position="417"/>
    </location>
</feature>
<dbReference type="InterPro" id="IPR017937">
    <property type="entry name" value="Thioredoxin_CS"/>
</dbReference>
<proteinExistence type="predicted"/>